<dbReference type="EMBL" id="BART01014349">
    <property type="protein sequence ID" value="GAG87652.1"/>
    <property type="molecule type" value="Genomic_DNA"/>
</dbReference>
<protein>
    <submittedName>
        <fullName evidence="1">Uncharacterized protein</fullName>
    </submittedName>
</protein>
<organism evidence="1">
    <name type="scientific">marine sediment metagenome</name>
    <dbReference type="NCBI Taxonomy" id="412755"/>
    <lineage>
        <taxon>unclassified sequences</taxon>
        <taxon>metagenomes</taxon>
        <taxon>ecological metagenomes</taxon>
    </lineage>
</organism>
<reference evidence="1" key="1">
    <citation type="journal article" date="2014" name="Front. Microbiol.">
        <title>High frequency of phylogenetically diverse reductive dehalogenase-homologous genes in deep subseafloor sedimentary metagenomes.</title>
        <authorList>
            <person name="Kawai M."/>
            <person name="Futagami T."/>
            <person name="Toyoda A."/>
            <person name="Takaki Y."/>
            <person name="Nishi S."/>
            <person name="Hori S."/>
            <person name="Arai W."/>
            <person name="Tsubouchi T."/>
            <person name="Morono Y."/>
            <person name="Uchiyama I."/>
            <person name="Ito T."/>
            <person name="Fujiyama A."/>
            <person name="Inagaki F."/>
            <person name="Takami H."/>
        </authorList>
    </citation>
    <scope>NUCLEOTIDE SEQUENCE</scope>
    <source>
        <strain evidence="1">Expedition CK06-06</strain>
    </source>
</reference>
<gene>
    <name evidence="1" type="ORF">S01H4_28692</name>
</gene>
<sequence length="71" mass="8764">MNWKKIKKKYPQSVKLVKEWLHIRPECDIGLWEISKLFKSERKLYDFFDEQGILVSIIKVYLKDVFWFKVN</sequence>
<accession>X1C2R8</accession>
<comment type="caution">
    <text evidence="1">The sequence shown here is derived from an EMBL/GenBank/DDBJ whole genome shotgun (WGS) entry which is preliminary data.</text>
</comment>
<evidence type="ECO:0000313" key="1">
    <source>
        <dbReference type="EMBL" id="GAG87652.1"/>
    </source>
</evidence>
<dbReference type="AlphaFoldDB" id="X1C2R8"/>
<name>X1C2R8_9ZZZZ</name>
<feature type="non-terminal residue" evidence="1">
    <location>
        <position position="71"/>
    </location>
</feature>
<proteinExistence type="predicted"/>